<keyword evidence="5" id="KW-0418">Kinase</keyword>
<evidence type="ECO:0000256" key="7">
    <source>
        <dbReference type="ARBA" id="ARBA00022842"/>
    </source>
</evidence>
<proteinExistence type="inferred from homology"/>
<keyword evidence="12" id="KW-1185">Reference proteome</keyword>
<comment type="cofactor">
    <cofactor evidence="1">
        <name>Mg(2+)</name>
        <dbReference type="ChEBI" id="CHEBI:18420"/>
    </cofactor>
</comment>
<name>A0A1I7SLA6_BURXY</name>
<keyword evidence="7" id="KW-0460">Magnesium</keyword>
<dbReference type="InterPro" id="IPR034907">
    <property type="entry name" value="NDK-like_dom"/>
</dbReference>
<dbReference type="Gene3D" id="3.30.70.141">
    <property type="entry name" value="Nucleoside diphosphate kinase-like domain"/>
    <property type="match status" value="1"/>
</dbReference>
<dbReference type="WBParaSite" id="BXY_1383800.1">
    <property type="protein sequence ID" value="BXY_1383800.1"/>
    <property type="gene ID" value="BXY_1383800"/>
</dbReference>
<evidence type="ECO:0000313" key="10">
    <source>
        <dbReference type="EMBL" id="CAD5233966.1"/>
    </source>
</evidence>
<evidence type="ECO:0000256" key="6">
    <source>
        <dbReference type="ARBA" id="ARBA00022840"/>
    </source>
</evidence>
<comment type="caution">
    <text evidence="8">Lacks conserved residue(s) required for the propagation of feature annotation.</text>
</comment>
<keyword evidence="4" id="KW-0547">Nucleotide-binding</keyword>
<protein>
    <submittedName>
        <fullName evidence="10">(pine wood nematode) hypothetical protein</fullName>
    </submittedName>
    <submittedName>
        <fullName evidence="13">NDK domain-containing protein</fullName>
    </submittedName>
</protein>
<dbReference type="SMART" id="SM00562">
    <property type="entry name" value="NDK"/>
    <property type="match status" value="1"/>
</dbReference>
<evidence type="ECO:0000313" key="12">
    <source>
        <dbReference type="Proteomes" id="UP000659654"/>
    </source>
</evidence>
<reference evidence="10" key="2">
    <citation type="submission" date="2020-09" db="EMBL/GenBank/DDBJ databases">
        <authorList>
            <person name="Kikuchi T."/>
        </authorList>
    </citation>
    <scope>NUCLEOTIDE SEQUENCE</scope>
    <source>
        <strain evidence="10">Ka4C1</strain>
    </source>
</reference>
<evidence type="ECO:0000313" key="11">
    <source>
        <dbReference type="Proteomes" id="UP000095284"/>
    </source>
</evidence>
<dbReference type="InterPro" id="IPR036850">
    <property type="entry name" value="NDK-like_dom_sf"/>
</dbReference>
<dbReference type="AlphaFoldDB" id="A0A1I7SLA6"/>
<evidence type="ECO:0000256" key="2">
    <source>
        <dbReference type="ARBA" id="ARBA00022679"/>
    </source>
</evidence>
<evidence type="ECO:0000313" key="13">
    <source>
        <dbReference type="WBParaSite" id="BXY_1383800.1"/>
    </source>
</evidence>
<dbReference type="PANTHER" id="PTHR46956">
    <property type="entry name" value="NUCLEOSIDE DIPHOSPHATE KINASE 6"/>
    <property type="match status" value="1"/>
</dbReference>
<dbReference type="Pfam" id="PF00334">
    <property type="entry name" value="NDK"/>
    <property type="match status" value="1"/>
</dbReference>
<dbReference type="SMR" id="A0A1I7SLA6"/>
<feature type="domain" description="Nucleoside diphosphate kinase-like" evidence="9">
    <location>
        <begin position="1"/>
        <end position="149"/>
    </location>
</feature>
<evidence type="ECO:0000256" key="5">
    <source>
        <dbReference type="ARBA" id="ARBA00022777"/>
    </source>
</evidence>
<keyword evidence="6" id="KW-0067">ATP-binding</keyword>
<reference evidence="13" key="1">
    <citation type="submission" date="2016-11" db="UniProtKB">
        <authorList>
            <consortium name="WormBaseParasite"/>
        </authorList>
    </citation>
    <scope>IDENTIFICATION</scope>
</reference>
<dbReference type="GO" id="GO:0004550">
    <property type="term" value="F:nucleoside diphosphate kinase activity"/>
    <property type="evidence" value="ECO:0007669"/>
    <property type="project" value="InterPro"/>
</dbReference>
<evidence type="ECO:0000259" key="9">
    <source>
        <dbReference type="SMART" id="SM00562"/>
    </source>
</evidence>
<dbReference type="Proteomes" id="UP000095284">
    <property type="component" value="Unplaced"/>
</dbReference>
<keyword evidence="3" id="KW-0479">Metal-binding</keyword>
<dbReference type="OrthoDB" id="25346at2759"/>
<dbReference type="EMBL" id="CAJFCV020000006">
    <property type="protein sequence ID" value="CAG9129448.1"/>
    <property type="molecule type" value="Genomic_DNA"/>
</dbReference>
<dbReference type="PROSITE" id="PS51374">
    <property type="entry name" value="NDPK_LIKE"/>
    <property type="match status" value="1"/>
</dbReference>
<dbReference type="Proteomes" id="UP000659654">
    <property type="component" value="Unassembled WGS sequence"/>
</dbReference>
<dbReference type="Proteomes" id="UP000582659">
    <property type="component" value="Unassembled WGS sequence"/>
</dbReference>
<comment type="similarity">
    <text evidence="8">Belongs to the NDK family.</text>
</comment>
<keyword evidence="2" id="KW-0808">Transferase</keyword>
<dbReference type="PANTHER" id="PTHR46956:SF1">
    <property type="entry name" value="NUCLEOSIDE DIPHOSPHATE KINASE 6"/>
    <property type="match status" value="1"/>
</dbReference>
<organism evidence="11 13">
    <name type="scientific">Bursaphelenchus xylophilus</name>
    <name type="common">Pinewood nematode worm</name>
    <name type="synonym">Aphelenchoides xylophilus</name>
    <dbReference type="NCBI Taxonomy" id="6326"/>
    <lineage>
        <taxon>Eukaryota</taxon>
        <taxon>Metazoa</taxon>
        <taxon>Ecdysozoa</taxon>
        <taxon>Nematoda</taxon>
        <taxon>Chromadorea</taxon>
        <taxon>Rhabditida</taxon>
        <taxon>Tylenchina</taxon>
        <taxon>Tylenchomorpha</taxon>
        <taxon>Aphelenchoidea</taxon>
        <taxon>Aphelenchoididae</taxon>
        <taxon>Bursaphelenchus</taxon>
    </lineage>
</organism>
<evidence type="ECO:0000256" key="1">
    <source>
        <dbReference type="ARBA" id="ARBA00001946"/>
    </source>
</evidence>
<dbReference type="SUPFAM" id="SSF54919">
    <property type="entry name" value="Nucleoside diphosphate kinase, NDK"/>
    <property type="match status" value="1"/>
</dbReference>
<accession>A0A1I7SLA6</accession>
<dbReference type="InterPro" id="IPR037994">
    <property type="entry name" value="NDPk6"/>
</dbReference>
<evidence type="ECO:0000256" key="3">
    <source>
        <dbReference type="ARBA" id="ARBA00022723"/>
    </source>
</evidence>
<dbReference type="GO" id="GO:0046872">
    <property type="term" value="F:metal ion binding"/>
    <property type="evidence" value="ECO:0007669"/>
    <property type="project" value="UniProtKB-KW"/>
</dbReference>
<gene>
    <name evidence="10" type="ORF">BXYJ_LOCUS14057</name>
</gene>
<evidence type="ECO:0000256" key="8">
    <source>
        <dbReference type="PROSITE-ProRule" id="PRU00706"/>
    </source>
</evidence>
<evidence type="ECO:0000256" key="4">
    <source>
        <dbReference type="ARBA" id="ARBA00022741"/>
    </source>
</evidence>
<sequence length="178" mass="20095">MSKTFAILKPDLVSCPPLALQALRQILSSKLRITRMALIEKADKSRLRQLYKEHEGRFYHNRLIRTMGSGPVLLMEMGVKESSSTVDPISEWRSMLGPSKLLKGYPEPESSSTLRWKYALSDVRNSAHGADSEASARRELAIFEDQLVPFDEKKLLEMLSLQNVEGSEDEDEGAENEV</sequence>
<dbReference type="EMBL" id="CAJFDI010000006">
    <property type="protein sequence ID" value="CAD5233966.1"/>
    <property type="molecule type" value="Genomic_DNA"/>
</dbReference>
<dbReference type="GO" id="GO:0005524">
    <property type="term" value="F:ATP binding"/>
    <property type="evidence" value="ECO:0007669"/>
    <property type="project" value="UniProtKB-KW"/>
</dbReference>